<feature type="region of interest" description="Disordered" evidence="1">
    <location>
        <begin position="73"/>
        <end position="102"/>
    </location>
</feature>
<evidence type="ECO:0000313" key="2">
    <source>
        <dbReference type="EnsemblPlants" id="TuG1812G0600003134.01.T03"/>
    </source>
</evidence>
<dbReference type="EnsemblPlants" id="TuG1812G0600003134.01.T03">
    <property type="protein sequence ID" value="TuG1812G0600003134.01.T03"/>
    <property type="gene ID" value="TuG1812G0600003134.01"/>
</dbReference>
<evidence type="ECO:0000256" key="1">
    <source>
        <dbReference type="SAM" id="MobiDB-lite"/>
    </source>
</evidence>
<dbReference type="AlphaFoldDB" id="A0A8R7QQV6"/>
<reference evidence="2" key="3">
    <citation type="submission" date="2022-06" db="UniProtKB">
        <authorList>
            <consortium name="EnsemblPlants"/>
        </authorList>
    </citation>
    <scope>IDENTIFICATION</scope>
</reference>
<feature type="region of interest" description="Disordered" evidence="1">
    <location>
        <begin position="1"/>
        <end position="30"/>
    </location>
</feature>
<proteinExistence type="predicted"/>
<sequence length="122" mass="13366">MGFSPDPPLAQDPVALCSSTPHMERPIQENRPVALPLPISLRRPEMVRLGATPATECVLSMEASSSTHTLLYKDGEDTASSELIQTTTRNPSGRKPDDRGEKKCVLLLSRKSDTQMHMPKSP</sequence>
<accession>A0A8R7QQV6</accession>
<dbReference type="Gramene" id="TuG1812G0600003134.01.T03">
    <property type="protein sequence ID" value="TuG1812G0600003134.01.T03"/>
    <property type="gene ID" value="TuG1812G0600003134.01"/>
</dbReference>
<keyword evidence="3" id="KW-1185">Reference proteome</keyword>
<evidence type="ECO:0000313" key="3">
    <source>
        <dbReference type="Proteomes" id="UP000015106"/>
    </source>
</evidence>
<organism evidence="2 3">
    <name type="scientific">Triticum urartu</name>
    <name type="common">Red wild einkorn</name>
    <name type="synonym">Crithodium urartu</name>
    <dbReference type="NCBI Taxonomy" id="4572"/>
    <lineage>
        <taxon>Eukaryota</taxon>
        <taxon>Viridiplantae</taxon>
        <taxon>Streptophyta</taxon>
        <taxon>Embryophyta</taxon>
        <taxon>Tracheophyta</taxon>
        <taxon>Spermatophyta</taxon>
        <taxon>Magnoliopsida</taxon>
        <taxon>Liliopsida</taxon>
        <taxon>Poales</taxon>
        <taxon>Poaceae</taxon>
        <taxon>BOP clade</taxon>
        <taxon>Pooideae</taxon>
        <taxon>Triticodae</taxon>
        <taxon>Triticeae</taxon>
        <taxon>Triticinae</taxon>
        <taxon>Triticum</taxon>
    </lineage>
</organism>
<feature type="compositionally biased region" description="Pro residues" evidence="1">
    <location>
        <begin position="1"/>
        <end position="10"/>
    </location>
</feature>
<reference evidence="2" key="2">
    <citation type="submission" date="2018-03" db="EMBL/GenBank/DDBJ databases">
        <title>The Triticum urartu genome reveals the dynamic nature of wheat genome evolution.</title>
        <authorList>
            <person name="Ling H."/>
            <person name="Ma B."/>
            <person name="Shi X."/>
            <person name="Liu H."/>
            <person name="Dong L."/>
            <person name="Sun H."/>
            <person name="Cao Y."/>
            <person name="Gao Q."/>
            <person name="Zheng S."/>
            <person name="Li Y."/>
            <person name="Yu Y."/>
            <person name="Du H."/>
            <person name="Qi M."/>
            <person name="Li Y."/>
            <person name="Yu H."/>
            <person name="Cui Y."/>
            <person name="Wang N."/>
            <person name="Chen C."/>
            <person name="Wu H."/>
            <person name="Zhao Y."/>
            <person name="Zhang J."/>
            <person name="Li Y."/>
            <person name="Zhou W."/>
            <person name="Zhang B."/>
            <person name="Hu W."/>
            <person name="Eijk M."/>
            <person name="Tang J."/>
            <person name="Witsenboer H."/>
            <person name="Zhao S."/>
            <person name="Li Z."/>
            <person name="Zhang A."/>
            <person name="Wang D."/>
            <person name="Liang C."/>
        </authorList>
    </citation>
    <scope>NUCLEOTIDE SEQUENCE [LARGE SCALE GENOMIC DNA]</scope>
    <source>
        <strain evidence="2">cv. G1812</strain>
    </source>
</reference>
<dbReference type="Proteomes" id="UP000015106">
    <property type="component" value="Chromosome 6"/>
</dbReference>
<protein>
    <submittedName>
        <fullName evidence="2">Uncharacterized protein</fullName>
    </submittedName>
</protein>
<reference evidence="3" key="1">
    <citation type="journal article" date="2013" name="Nature">
        <title>Draft genome of the wheat A-genome progenitor Triticum urartu.</title>
        <authorList>
            <person name="Ling H.Q."/>
            <person name="Zhao S."/>
            <person name="Liu D."/>
            <person name="Wang J."/>
            <person name="Sun H."/>
            <person name="Zhang C."/>
            <person name="Fan H."/>
            <person name="Li D."/>
            <person name="Dong L."/>
            <person name="Tao Y."/>
            <person name="Gao C."/>
            <person name="Wu H."/>
            <person name="Li Y."/>
            <person name="Cui Y."/>
            <person name="Guo X."/>
            <person name="Zheng S."/>
            <person name="Wang B."/>
            <person name="Yu K."/>
            <person name="Liang Q."/>
            <person name="Yang W."/>
            <person name="Lou X."/>
            <person name="Chen J."/>
            <person name="Feng M."/>
            <person name="Jian J."/>
            <person name="Zhang X."/>
            <person name="Luo G."/>
            <person name="Jiang Y."/>
            <person name="Liu J."/>
            <person name="Wang Z."/>
            <person name="Sha Y."/>
            <person name="Zhang B."/>
            <person name="Wu H."/>
            <person name="Tang D."/>
            <person name="Shen Q."/>
            <person name="Xue P."/>
            <person name="Zou S."/>
            <person name="Wang X."/>
            <person name="Liu X."/>
            <person name="Wang F."/>
            <person name="Yang Y."/>
            <person name="An X."/>
            <person name="Dong Z."/>
            <person name="Zhang K."/>
            <person name="Zhang X."/>
            <person name="Luo M.C."/>
            <person name="Dvorak J."/>
            <person name="Tong Y."/>
            <person name="Wang J."/>
            <person name="Yang H."/>
            <person name="Li Z."/>
            <person name="Wang D."/>
            <person name="Zhang A."/>
            <person name="Wang J."/>
        </authorList>
    </citation>
    <scope>NUCLEOTIDE SEQUENCE</scope>
    <source>
        <strain evidence="3">cv. G1812</strain>
    </source>
</reference>
<name>A0A8R7QQV6_TRIUA</name>
<feature type="compositionally biased region" description="Polar residues" evidence="1">
    <location>
        <begin position="78"/>
        <end position="91"/>
    </location>
</feature>